<keyword evidence="2" id="KW-1185">Reference proteome</keyword>
<evidence type="ECO:0000313" key="1">
    <source>
        <dbReference type="EMBL" id="OPL20259.1"/>
    </source>
</evidence>
<dbReference type="AlphaFoldDB" id="A0A409V6F4"/>
<name>A0A409V6F4_MYTGA</name>
<proteinExistence type="predicted"/>
<gene>
    <name evidence="1" type="ORF">AM593_09926</name>
</gene>
<accession>A0A409V6F4</accession>
<dbReference type="Proteomes" id="UP000266721">
    <property type="component" value="Unassembled WGS sequence"/>
</dbReference>
<reference evidence="1 2" key="1">
    <citation type="journal article" date="2016" name="PLoS ONE">
        <title>A First Insight into the Genome of the Filter-Feeder Mussel Mytilus galloprovincialis.</title>
        <authorList>
            <person name="Murgarella M."/>
            <person name="Puiu D."/>
            <person name="Novoa B."/>
            <person name="Figueras A."/>
            <person name="Posada D."/>
            <person name="Canchaya C."/>
        </authorList>
    </citation>
    <scope>NUCLEOTIDE SEQUENCE [LARGE SCALE GENOMIC DNA]</scope>
    <source>
        <tissue evidence="1">Muscle</tissue>
    </source>
</reference>
<evidence type="ECO:0000313" key="2">
    <source>
        <dbReference type="Proteomes" id="UP000266721"/>
    </source>
</evidence>
<protein>
    <submittedName>
        <fullName evidence="1">Uncharacterized protein</fullName>
    </submittedName>
</protein>
<feature type="non-terminal residue" evidence="1">
    <location>
        <position position="65"/>
    </location>
</feature>
<feature type="non-terminal residue" evidence="1">
    <location>
        <position position="1"/>
    </location>
</feature>
<dbReference type="EMBL" id="KV614185">
    <property type="protein sequence ID" value="OPL20259.1"/>
    <property type="molecule type" value="Genomic_DNA"/>
</dbReference>
<sequence>LDVIPSSTSHRFSNDNFIISRISSNALQDKVTISLRHKLEMTFACASVVNKRNFNKELKQGKIEL</sequence>
<organism evidence="1 2">
    <name type="scientific">Mytilus galloprovincialis</name>
    <name type="common">Mediterranean mussel</name>
    <dbReference type="NCBI Taxonomy" id="29158"/>
    <lineage>
        <taxon>Eukaryota</taxon>
        <taxon>Metazoa</taxon>
        <taxon>Spiralia</taxon>
        <taxon>Lophotrochozoa</taxon>
        <taxon>Mollusca</taxon>
        <taxon>Bivalvia</taxon>
        <taxon>Autobranchia</taxon>
        <taxon>Pteriomorphia</taxon>
        <taxon>Mytilida</taxon>
        <taxon>Mytiloidea</taxon>
        <taxon>Mytilidae</taxon>
        <taxon>Mytilinae</taxon>
        <taxon>Mytilus</taxon>
    </lineage>
</organism>